<sequence>MFSKVIISDDFDSVNKSVLSIVNELKVKEVEQVQYCDDAYLKVKKALLDNNPFQLLVTDLSYKADHREQKFQSGEELIKALKQSDSSLKIIVYSVEDRPLKIRKLVQELNIDGYVNKGRRGLVELQDAIRKVAKNEKYVSPHLEGILKSNNKIEFTEYDSQLMGLLSKGYSQEEISAFFVEKNITPSSLSSIEKKLNKLKTEFKANNAVHLVSIVKDLGLI</sequence>
<feature type="domain" description="Response regulatory" evidence="2">
    <location>
        <begin position="4"/>
        <end position="132"/>
    </location>
</feature>
<dbReference type="RefSeq" id="WP_219051974.1">
    <property type="nucleotide sequence ID" value="NZ_JAHWDP010000002.1"/>
</dbReference>
<keyword evidence="1" id="KW-0597">Phosphoprotein</keyword>
<dbReference type="Proteomes" id="UP001138686">
    <property type="component" value="Unassembled WGS sequence"/>
</dbReference>
<gene>
    <name evidence="3" type="ORF">KXJ69_05510</name>
</gene>
<evidence type="ECO:0000259" key="2">
    <source>
        <dbReference type="PROSITE" id="PS50110"/>
    </source>
</evidence>
<evidence type="ECO:0000256" key="1">
    <source>
        <dbReference type="PROSITE-ProRule" id="PRU00169"/>
    </source>
</evidence>
<evidence type="ECO:0000313" key="3">
    <source>
        <dbReference type="EMBL" id="MBW2937552.1"/>
    </source>
</evidence>
<accession>A0A9X1FN88</accession>
<dbReference type="AlphaFoldDB" id="A0A9X1FN88"/>
<organism evidence="3 4">
    <name type="scientific">Halomarinibacterium sedimenti</name>
    <dbReference type="NCBI Taxonomy" id="2857106"/>
    <lineage>
        <taxon>Bacteria</taxon>
        <taxon>Pseudomonadati</taxon>
        <taxon>Bacteroidota</taxon>
        <taxon>Flavobacteriia</taxon>
        <taxon>Flavobacteriales</taxon>
        <taxon>Flavobacteriaceae</taxon>
        <taxon>Halomarinibacterium</taxon>
    </lineage>
</organism>
<protein>
    <submittedName>
        <fullName evidence="3">Response regulator</fullName>
    </submittedName>
</protein>
<dbReference type="PROSITE" id="PS50110">
    <property type="entry name" value="RESPONSE_REGULATORY"/>
    <property type="match status" value="1"/>
</dbReference>
<reference evidence="3" key="1">
    <citation type="submission" date="2021-07" db="EMBL/GenBank/DDBJ databases">
        <title>Aureisphaera sp. CAU 1614 isolated from sea sediment.</title>
        <authorList>
            <person name="Kim W."/>
        </authorList>
    </citation>
    <scope>NUCLEOTIDE SEQUENCE</scope>
    <source>
        <strain evidence="3">CAU 1614</strain>
    </source>
</reference>
<dbReference type="GO" id="GO:0000160">
    <property type="term" value="P:phosphorelay signal transduction system"/>
    <property type="evidence" value="ECO:0007669"/>
    <property type="project" value="InterPro"/>
</dbReference>
<dbReference type="EMBL" id="JAHWDP010000002">
    <property type="protein sequence ID" value="MBW2937552.1"/>
    <property type="molecule type" value="Genomic_DNA"/>
</dbReference>
<dbReference type="InterPro" id="IPR001789">
    <property type="entry name" value="Sig_transdc_resp-reg_receiver"/>
</dbReference>
<keyword evidence="4" id="KW-1185">Reference proteome</keyword>
<comment type="caution">
    <text evidence="3">The sequence shown here is derived from an EMBL/GenBank/DDBJ whole genome shotgun (WGS) entry which is preliminary data.</text>
</comment>
<evidence type="ECO:0000313" key="4">
    <source>
        <dbReference type="Proteomes" id="UP001138686"/>
    </source>
</evidence>
<name>A0A9X1FN88_9FLAO</name>
<proteinExistence type="predicted"/>
<feature type="modified residue" description="4-aspartylphosphate" evidence="1">
    <location>
        <position position="59"/>
    </location>
</feature>